<dbReference type="SUPFAM" id="SSF55136">
    <property type="entry name" value="Probable bacterial effector-binding domain"/>
    <property type="match status" value="1"/>
</dbReference>
<sequence length="265" mass="29692">MYTIGEFSRLTRVSARMLRHYDQLGLLRPARVGADNGYRYYEAAQLRDLLAIRKLQGFGFSLAQIPDLLQLSPQELAGRVRARYAQALAELRELQHSLRLMEACIRNAEGTNMSQSDSKVIVMETPAQRVLSLRRKISIGEVHQLFADLHRQAAEKGLRRCGVTQLLFHGEEFCCDEMDAEAQVEVSGEAEGVSLRPAMRCVAATYTGPYEGIHTAYDAVCSYLAAHPEWRVCGPSVERYIRDEGMVSDPAELVSAVLFPVERAE</sequence>
<reference evidence="3 6" key="3">
    <citation type="journal article" date="2019" name="Nat. Med.">
        <title>A library of human gut bacterial isolates paired with longitudinal multiomics data enables mechanistic microbiome research.</title>
        <authorList>
            <person name="Poyet M."/>
            <person name="Groussin M."/>
            <person name="Gibbons S.M."/>
            <person name="Avila-Pacheco J."/>
            <person name="Jiang X."/>
            <person name="Kearney S.M."/>
            <person name="Perrotta A.R."/>
            <person name="Berdy B."/>
            <person name="Zhao S."/>
            <person name="Lieberman T.D."/>
            <person name="Swanson P.K."/>
            <person name="Smith M."/>
            <person name="Roesemann S."/>
            <person name="Alexander J.E."/>
            <person name="Rich S.A."/>
            <person name="Livny J."/>
            <person name="Vlamakis H."/>
            <person name="Clish C."/>
            <person name="Bullock K."/>
            <person name="Deik A."/>
            <person name="Scott J."/>
            <person name="Pierce K.A."/>
            <person name="Xavier R.J."/>
            <person name="Alm E.J."/>
        </authorList>
    </citation>
    <scope>NUCLEOTIDE SEQUENCE [LARGE SCALE GENOMIC DNA]</scope>
    <source>
        <strain evidence="3 6">BIOML-A2</strain>
    </source>
</reference>
<dbReference type="SMART" id="SM00871">
    <property type="entry name" value="AraC_E_bind"/>
    <property type="match status" value="1"/>
</dbReference>
<dbReference type="Proteomes" id="UP000184089">
    <property type="component" value="Unassembled WGS sequence"/>
</dbReference>
<gene>
    <name evidence="3" type="ORF">GT747_13965</name>
    <name evidence="4" type="ORF">SAMN05444424_2959</name>
</gene>
<dbReference type="InterPro" id="IPR000551">
    <property type="entry name" value="MerR-type_HTH_dom"/>
</dbReference>
<accession>A0AAQ1MG10</accession>
<dbReference type="SMART" id="SM00422">
    <property type="entry name" value="HTH_MERR"/>
    <property type="match status" value="1"/>
</dbReference>
<dbReference type="PANTHER" id="PTHR30204:SF97">
    <property type="entry name" value="MERR FAMILY REGULATORY PROTEIN"/>
    <property type="match status" value="1"/>
</dbReference>
<name>A0AAQ1MG10_9FIRM</name>
<dbReference type="GO" id="GO:0003677">
    <property type="term" value="F:DNA binding"/>
    <property type="evidence" value="ECO:0007669"/>
    <property type="project" value="UniProtKB-KW"/>
</dbReference>
<evidence type="ECO:0000259" key="2">
    <source>
        <dbReference type="PROSITE" id="PS50937"/>
    </source>
</evidence>
<protein>
    <submittedName>
        <fullName evidence="4">DNA-binding transcriptional regulator, MerR family</fullName>
    </submittedName>
    <submittedName>
        <fullName evidence="3">MerR family transcriptional regulator</fullName>
    </submittedName>
</protein>
<dbReference type="InterPro" id="IPR011256">
    <property type="entry name" value="Reg_factor_effector_dom_sf"/>
</dbReference>
<evidence type="ECO:0000256" key="1">
    <source>
        <dbReference type="ARBA" id="ARBA00023125"/>
    </source>
</evidence>
<dbReference type="PROSITE" id="PS50937">
    <property type="entry name" value="HTH_MERR_2"/>
    <property type="match status" value="1"/>
</dbReference>
<dbReference type="Gene3D" id="1.10.1660.10">
    <property type="match status" value="1"/>
</dbReference>
<organism evidence="4 5">
    <name type="scientific">Bittarella massiliensis</name>
    <name type="common">ex Durand et al. 2017</name>
    <dbReference type="NCBI Taxonomy" id="1720313"/>
    <lineage>
        <taxon>Bacteria</taxon>
        <taxon>Bacillati</taxon>
        <taxon>Bacillota</taxon>
        <taxon>Clostridia</taxon>
        <taxon>Eubacteriales</taxon>
        <taxon>Oscillospiraceae</taxon>
        <taxon>Bittarella (ex Durand et al. 2017)</taxon>
    </lineage>
</organism>
<dbReference type="InterPro" id="IPR029442">
    <property type="entry name" value="GyrI-like"/>
</dbReference>
<dbReference type="SUPFAM" id="SSF46955">
    <property type="entry name" value="Putative DNA-binding domain"/>
    <property type="match status" value="1"/>
</dbReference>
<dbReference type="GO" id="GO:0003700">
    <property type="term" value="F:DNA-binding transcription factor activity"/>
    <property type="evidence" value="ECO:0007669"/>
    <property type="project" value="InterPro"/>
</dbReference>
<dbReference type="InterPro" id="IPR009061">
    <property type="entry name" value="DNA-bd_dom_put_sf"/>
</dbReference>
<proteinExistence type="predicted"/>
<reference evidence="4" key="1">
    <citation type="submission" date="2016-11" db="EMBL/GenBank/DDBJ databases">
        <authorList>
            <person name="Varghese N."/>
            <person name="Submissions S."/>
        </authorList>
    </citation>
    <scope>NUCLEOTIDE SEQUENCE</scope>
    <source>
        <strain evidence="4">DSM 4029</strain>
    </source>
</reference>
<dbReference type="PANTHER" id="PTHR30204">
    <property type="entry name" value="REDOX-CYCLING DRUG-SENSING TRANSCRIPTIONAL ACTIVATOR SOXR"/>
    <property type="match status" value="1"/>
</dbReference>
<dbReference type="InterPro" id="IPR010499">
    <property type="entry name" value="AraC_E-bd"/>
</dbReference>
<dbReference type="CDD" id="cd01107">
    <property type="entry name" value="HTH_BmrR"/>
    <property type="match status" value="1"/>
</dbReference>
<evidence type="ECO:0000313" key="4">
    <source>
        <dbReference type="EMBL" id="SHG67162.1"/>
    </source>
</evidence>
<dbReference type="Proteomes" id="UP000474718">
    <property type="component" value="Unassembled WGS sequence"/>
</dbReference>
<evidence type="ECO:0000313" key="5">
    <source>
        <dbReference type="Proteomes" id="UP000184089"/>
    </source>
</evidence>
<dbReference type="PROSITE" id="PS00552">
    <property type="entry name" value="HTH_MERR_1"/>
    <property type="match status" value="1"/>
</dbReference>
<feature type="domain" description="HTH merR-type" evidence="2">
    <location>
        <begin position="1"/>
        <end position="71"/>
    </location>
</feature>
<keyword evidence="6" id="KW-1185">Reference proteome</keyword>
<reference evidence="5" key="2">
    <citation type="submission" date="2016-11" db="EMBL/GenBank/DDBJ databases">
        <authorList>
            <person name="Jaros S."/>
            <person name="Januszkiewicz K."/>
            <person name="Wedrychowicz H."/>
        </authorList>
    </citation>
    <scope>NUCLEOTIDE SEQUENCE [LARGE SCALE GENOMIC DNA]</scope>
    <source>
        <strain evidence="5">DSM 4029</strain>
    </source>
</reference>
<evidence type="ECO:0000313" key="3">
    <source>
        <dbReference type="EMBL" id="MZL70854.1"/>
    </source>
</evidence>
<dbReference type="EMBL" id="FQVY01000007">
    <property type="protein sequence ID" value="SHG67162.1"/>
    <property type="molecule type" value="Genomic_DNA"/>
</dbReference>
<dbReference type="AlphaFoldDB" id="A0AAQ1MG10"/>
<dbReference type="InterPro" id="IPR047057">
    <property type="entry name" value="MerR_fam"/>
</dbReference>
<dbReference type="Pfam" id="PF13411">
    <property type="entry name" value="MerR_1"/>
    <property type="match status" value="1"/>
</dbReference>
<dbReference type="Pfam" id="PF06445">
    <property type="entry name" value="GyrI-like"/>
    <property type="match status" value="1"/>
</dbReference>
<dbReference type="EMBL" id="WWVX01000011">
    <property type="protein sequence ID" value="MZL70854.1"/>
    <property type="molecule type" value="Genomic_DNA"/>
</dbReference>
<comment type="caution">
    <text evidence="4">The sequence shown here is derived from an EMBL/GenBank/DDBJ whole genome shotgun (WGS) entry which is preliminary data.</text>
</comment>
<dbReference type="Gene3D" id="3.20.80.10">
    <property type="entry name" value="Regulatory factor, effector binding domain"/>
    <property type="match status" value="1"/>
</dbReference>
<keyword evidence="1 4" id="KW-0238">DNA-binding</keyword>
<evidence type="ECO:0000313" key="6">
    <source>
        <dbReference type="Proteomes" id="UP000474718"/>
    </source>
</evidence>